<feature type="non-terminal residue" evidence="1">
    <location>
        <position position="1"/>
    </location>
</feature>
<dbReference type="EMBL" id="GBEZ01020080">
    <property type="protein sequence ID" value="JAC66556.1"/>
    <property type="molecule type" value="Transcribed_RNA"/>
</dbReference>
<accession>A0A061R7T1</accession>
<proteinExistence type="predicted"/>
<name>A0A061R7T1_9CHLO</name>
<evidence type="ECO:0000313" key="1">
    <source>
        <dbReference type="EMBL" id="JAC66556.1"/>
    </source>
</evidence>
<gene>
    <name evidence="1" type="ORF">TSPGSL018_13368</name>
</gene>
<organism evidence="1">
    <name type="scientific">Tetraselmis sp. GSL018</name>
    <dbReference type="NCBI Taxonomy" id="582737"/>
    <lineage>
        <taxon>Eukaryota</taxon>
        <taxon>Viridiplantae</taxon>
        <taxon>Chlorophyta</taxon>
        <taxon>core chlorophytes</taxon>
        <taxon>Chlorodendrophyceae</taxon>
        <taxon>Chlorodendrales</taxon>
        <taxon>Chlorodendraceae</taxon>
        <taxon>Tetraselmis</taxon>
    </lineage>
</organism>
<sequence>PPGGAQALRAEVSREGAVPPSVLAAILDAAAMPLREDPIAGPAVSDLAQRWLAAASSLSSPGSVNDVAGLSLWCTAARVALAALPVEQSWLHNPKGAASSLTTEERKRLLELLRGQAGWLERKKPAVCFEESVQPQQDESLEGVAEGLVGQLVLATATFCWGEASAKDWSLLLEFPRKCLESSAVISEDMVEGLSAGLAELTTDLAKTELTPQQAVEVLQNLEKLGNLPTNFASRASENFLAGRRASTKSSIAFAQELLVVLSLWGEFGTTLPKPKNWEQAAGAAVSSALRIWLSWGAAGALAASAAPKDSASARHDGPLGLYLEAESSAGALLSAVARVAHAAA</sequence>
<protein>
    <submittedName>
        <fullName evidence="1">Uncharacterized protein</fullName>
    </submittedName>
</protein>
<reference evidence="1" key="1">
    <citation type="submission" date="2014-05" db="EMBL/GenBank/DDBJ databases">
        <title>The transcriptome of the halophilic microalga Tetraselmis sp. GSL018 isolated from the Great Salt Lake, Utah.</title>
        <authorList>
            <person name="Jinkerson R.E."/>
            <person name="D'Adamo S."/>
            <person name="Posewitz M.C."/>
        </authorList>
    </citation>
    <scope>NUCLEOTIDE SEQUENCE</scope>
    <source>
        <strain evidence="1">GSL018</strain>
    </source>
</reference>
<dbReference type="AlphaFoldDB" id="A0A061R7T1"/>
<feature type="non-terminal residue" evidence="1">
    <location>
        <position position="345"/>
    </location>
</feature>